<name>A9DDH9_HOEPD</name>
<evidence type="ECO:0000313" key="8">
    <source>
        <dbReference type="Proteomes" id="UP000004291"/>
    </source>
</evidence>
<dbReference type="NCBIfam" id="NF008306">
    <property type="entry name" value="PRK11098.1"/>
    <property type="match status" value="1"/>
</dbReference>
<sequence length="412" mass="46445">MFVSFFPTPKVFFLSAVLWTGIAMAIWFSGFSEWQTGLDILGSYVPAVIEGERPPFLSAEKAWTYIYIVACGLVFVAGWAVRERNKWFAWSVGGTTLIMLSTYFNVQISVFLNDWYGAFYDLIQKALGEPGSVTSGEYFGKLATVAWILIPYIMVLVLLDFFVSHYVFRWRTAMNNYYMEHWPKLRSVEGAAQRVQEDTMRFARIVEGLGVSFVRSIMTLIAFLPLLYTLSQQVTEMPLFGQVDGSLVYVALLSAAFGTVLLAVVGFKLPGLEFNNQKVEAAYRKELVYGEDHVERAAPPHVTELFSAVRRNYYRLYFHYLYFGIARWSYLQASNFVPLVALGPTVVAGAITLGVFTQINNAFNQVEESFKFLANSWTTIIDLISIHKRLIAFEALIHGDPLPEPIAGAANA</sequence>
<evidence type="ECO:0000256" key="4">
    <source>
        <dbReference type="ARBA" id="ARBA00022989"/>
    </source>
</evidence>
<evidence type="ECO:0000256" key="5">
    <source>
        <dbReference type="ARBA" id="ARBA00023136"/>
    </source>
</evidence>
<feature type="transmembrane region" description="Helical" evidence="6">
    <location>
        <begin position="248"/>
        <end position="269"/>
    </location>
</feature>
<dbReference type="PANTHER" id="PTHR11384">
    <property type="entry name" value="ATP-BINDING CASSETTE, SUB-FAMILY D MEMBER"/>
    <property type="match status" value="1"/>
</dbReference>
<keyword evidence="5 6" id="KW-0472">Membrane</keyword>
<comment type="subcellular location">
    <subcellularLocation>
        <location evidence="1">Cell membrane</location>
        <topology evidence="1">Multi-pass membrane protein</topology>
    </subcellularLocation>
</comment>
<protein>
    <submittedName>
        <fullName evidence="7">ABC-type long-chain fatty acid transport system, fused permease and ATPase component</fullName>
    </submittedName>
</protein>
<dbReference type="InterPro" id="IPR009248">
    <property type="entry name" value="SbmA_BacA"/>
</dbReference>
<comment type="caution">
    <text evidence="7">The sequence shown here is derived from an EMBL/GenBank/DDBJ whole genome shotgun (WGS) entry which is preliminary data.</text>
</comment>
<keyword evidence="3 6" id="KW-0812">Transmembrane</keyword>
<feature type="transmembrane region" description="Helical" evidence="6">
    <location>
        <begin position="12"/>
        <end position="31"/>
    </location>
</feature>
<dbReference type="InterPro" id="IPR036640">
    <property type="entry name" value="ABC1_TM_sf"/>
</dbReference>
<dbReference type="RefSeq" id="WP_040449771.1">
    <property type="nucleotide sequence ID" value="NZ_CM002917.1"/>
</dbReference>
<dbReference type="Proteomes" id="UP000004291">
    <property type="component" value="Chromosome"/>
</dbReference>
<evidence type="ECO:0000313" key="7">
    <source>
        <dbReference type="EMBL" id="EDQ32073.2"/>
    </source>
</evidence>
<feature type="transmembrane region" description="Helical" evidence="6">
    <location>
        <begin position="87"/>
        <end position="106"/>
    </location>
</feature>
<feature type="transmembrane region" description="Helical" evidence="6">
    <location>
        <begin position="145"/>
        <end position="168"/>
    </location>
</feature>
<dbReference type="GO" id="GO:1904680">
    <property type="term" value="F:peptide transmembrane transporter activity"/>
    <property type="evidence" value="ECO:0007669"/>
    <property type="project" value="InterPro"/>
</dbReference>
<dbReference type="InterPro" id="IPR050835">
    <property type="entry name" value="ABC_transporter_sub-D"/>
</dbReference>
<dbReference type="AlphaFoldDB" id="A9DDH9"/>
<keyword evidence="8" id="KW-1185">Reference proteome</keyword>
<dbReference type="GO" id="GO:0015833">
    <property type="term" value="P:peptide transport"/>
    <property type="evidence" value="ECO:0007669"/>
    <property type="project" value="InterPro"/>
</dbReference>
<feature type="transmembrane region" description="Helical" evidence="6">
    <location>
        <begin position="209"/>
        <end position="228"/>
    </location>
</feature>
<evidence type="ECO:0000256" key="3">
    <source>
        <dbReference type="ARBA" id="ARBA00022692"/>
    </source>
</evidence>
<dbReference type="GO" id="GO:0005524">
    <property type="term" value="F:ATP binding"/>
    <property type="evidence" value="ECO:0007669"/>
    <property type="project" value="InterPro"/>
</dbReference>
<proteinExistence type="predicted"/>
<reference evidence="7 8" key="2">
    <citation type="submission" date="2012-06" db="EMBL/GenBank/DDBJ databases">
        <authorList>
            <person name="Fiebig A."/>
        </authorList>
    </citation>
    <scope>NUCLEOTIDE SEQUENCE [LARGE SCALE GENOMIC DNA]</scope>
    <source>
        <strain evidence="7 8">DFL-43</strain>
    </source>
</reference>
<dbReference type="PANTHER" id="PTHR11384:SF59">
    <property type="entry name" value="LYSOSOMAL COBALAMIN TRANSPORTER ABCD4"/>
    <property type="match status" value="1"/>
</dbReference>
<evidence type="ECO:0000256" key="6">
    <source>
        <dbReference type="SAM" id="Phobius"/>
    </source>
</evidence>
<feature type="transmembrane region" description="Helical" evidence="6">
    <location>
        <begin position="336"/>
        <end position="356"/>
    </location>
</feature>
<dbReference type="OrthoDB" id="8233587at2"/>
<evidence type="ECO:0000256" key="1">
    <source>
        <dbReference type="ARBA" id="ARBA00004651"/>
    </source>
</evidence>
<dbReference type="STRING" id="411684.HPDFL43_03149"/>
<keyword evidence="2" id="KW-0813">Transport</keyword>
<dbReference type="GO" id="GO:0005886">
    <property type="term" value="C:plasma membrane"/>
    <property type="evidence" value="ECO:0007669"/>
    <property type="project" value="UniProtKB-SubCell"/>
</dbReference>
<dbReference type="eggNOG" id="COG1133">
    <property type="taxonomic scope" value="Bacteria"/>
</dbReference>
<feature type="transmembrane region" description="Helical" evidence="6">
    <location>
        <begin position="313"/>
        <end position="330"/>
    </location>
</feature>
<dbReference type="Pfam" id="PF05992">
    <property type="entry name" value="SbmA_BacA"/>
    <property type="match status" value="1"/>
</dbReference>
<dbReference type="SUPFAM" id="SSF90123">
    <property type="entry name" value="ABC transporter transmembrane region"/>
    <property type="match status" value="1"/>
</dbReference>
<dbReference type="HOGENOM" id="CLU_045533_0_0_5"/>
<feature type="transmembrane region" description="Helical" evidence="6">
    <location>
        <begin position="62"/>
        <end position="80"/>
    </location>
</feature>
<accession>A9DDH9</accession>
<keyword evidence="4 6" id="KW-1133">Transmembrane helix</keyword>
<evidence type="ECO:0000256" key="2">
    <source>
        <dbReference type="ARBA" id="ARBA00022448"/>
    </source>
</evidence>
<organism evidence="7 8">
    <name type="scientific">Hoeflea phototrophica (strain DSM 17068 / NCIMB 14078 / DFL-43)</name>
    <dbReference type="NCBI Taxonomy" id="411684"/>
    <lineage>
        <taxon>Bacteria</taxon>
        <taxon>Pseudomonadati</taxon>
        <taxon>Pseudomonadota</taxon>
        <taxon>Alphaproteobacteria</taxon>
        <taxon>Hyphomicrobiales</taxon>
        <taxon>Rhizobiaceae</taxon>
        <taxon>Hoeflea</taxon>
    </lineage>
</organism>
<gene>
    <name evidence="7" type="ORF">HPDFL43_03149</name>
</gene>
<dbReference type="NCBIfam" id="NF009036">
    <property type="entry name" value="PRK12369.1"/>
    <property type="match status" value="1"/>
</dbReference>
<reference evidence="7 8" key="1">
    <citation type="submission" date="2007-10" db="EMBL/GenBank/DDBJ databases">
        <authorList>
            <person name="Wagner-Dobler I."/>
            <person name="Ferriera S."/>
            <person name="Johnson J."/>
            <person name="Kravitz S."/>
            <person name="Beeson K."/>
            <person name="Sutton G."/>
            <person name="Rogers Y.-H."/>
            <person name="Friedman R."/>
            <person name="Frazier M."/>
            <person name="Venter J.C."/>
        </authorList>
    </citation>
    <scope>NUCLEOTIDE SEQUENCE [LARGE SCALE GENOMIC DNA]</scope>
    <source>
        <strain evidence="7 8">DFL-43</strain>
    </source>
</reference>
<dbReference type="EMBL" id="ABIA03000002">
    <property type="protein sequence ID" value="EDQ32073.2"/>
    <property type="molecule type" value="Genomic_DNA"/>
</dbReference>